<keyword evidence="3 4" id="KW-0067">ATP-binding</keyword>
<evidence type="ECO:0000256" key="3">
    <source>
        <dbReference type="ARBA" id="ARBA00022840"/>
    </source>
</evidence>
<gene>
    <name evidence="6" type="ORF">F0234_08320</name>
</gene>
<dbReference type="RefSeq" id="WP_171328422.1">
    <property type="nucleotide sequence ID" value="NZ_CAWPOP010000035.1"/>
</dbReference>
<proteinExistence type="inferred from homology"/>
<accession>A0A7Y4D6J9</accession>
<keyword evidence="2 4" id="KW-0547">Nucleotide-binding</keyword>
<dbReference type="CDD" id="cd19481">
    <property type="entry name" value="RecA-like_protease"/>
    <property type="match status" value="1"/>
</dbReference>
<dbReference type="PROSITE" id="PS00674">
    <property type="entry name" value="AAA"/>
    <property type="match status" value="1"/>
</dbReference>
<evidence type="ECO:0000259" key="5">
    <source>
        <dbReference type="SMART" id="SM00382"/>
    </source>
</evidence>
<dbReference type="GO" id="GO:0016887">
    <property type="term" value="F:ATP hydrolysis activity"/>
    <property type="evidence" value="ECO:0007669"/>
    <property type="project" value="InterPro"/>
</dbReference>
<dbReference type="InterPro" id="IPR003593">
    <property type="entry name" value="AAA+_ATPase"/>
</dbReference>
<protein>
    <submittedName>
        <fullName evidence="6">ATP-binding protein</fullName>
    </submittedName>
</protein>
<dbReference type="Gene3D" id="3.40.50.300">
    <property type="entry name" value="P-loop containing nucleotide triphosphate hydrolases"/>
    <property type="match status" value="1"/>
</dbReference>
<dbReference type="Proteomes" id="UP000519158">
    <property type="component" value="Unassembled WGS sequence"/>
</dbReference>
<sequence length="370" mass="41506">MEYYIEVSRLIESALAGNQAETINQTKKLVEKLTSDGDAIAAKGLASKLSGGKNSTINTKSFLSKPIPVEKDNRFSLADKTFPTYETSRVFLSNSKEIEVNSFIEYIRKQDKLIAVGIPSNPSLLLHGVPGTGKSQLASYIASELDLPLITARSDALISSYLGSTSKNIRSLLEYANSEPCVLFLDEFDSIAKARDDKNEIGELKRVVVSLLQNIDSLNNTVVIAATNHPHLLDPAVWRRFHYKMELDLPEKPVRLKIISNLLNKFSIDESDIELLAKLTEGRTGAEIEMVIHEYLRFIVVNDLVFDIGHICRNVLMDKYPQLTFDSSDKKQELAWLHEYDSNLFTYRILALVFDISLSYVGKLLKGKSK</sequence>
<evidence type="ECO:0000256" key="2">
    <source>
        <dbReference type="ARBA" id="ARBA00022741"/>
    </source>
</evidence>
<dbReference type="GO" id="GO:0005524">
    <property type="term" value="F:ATP binding"/>
    <property type="evidence" value="ECO:0007669"/>
    <property type="project" value="UniProtKB-KW"/>
</dbReference>
<dbReference type="InterPro" id="IPR003959">
    <property type="entry name" value="ATPase_AAA_core"/>
</dbReference>
<comment type="similarity">
    <text evidence="1 4">Belongs to the AAA ATPase family.</text>
</comment>
<dbReference type="SUPFAM" id="SSF52540">
    <property type="entry name" value="P-loop containing nucleoside triphosphate hydrolases"/>
    <property type="match status" value="1"/>
</dbReference>
<dbReference type="PANTHER" id="PTHR23073">
    <property type="entry name" value="26S PROTEASOME REGULATORY SUBUNIT"/>
    <property type="match status" value="1"/>
</dbReference>
<dbReference type="InterPro" id="IPR027417">
    <property type="entry name" value="P-loop_NTPase"/>
</dbReference>
<reference evidence="6 7" key="1">
    <citation type="submission" date="2019-09" db="EMBL/GenBank/DDBJ databases">
        <title>Draft genome sequencing and comparative genomics of hatchery-associated Vibrios.</title>
        <authorList>
            <person name="Kehlet-Delgado H."/>
            <person name="Mueller R.S."/>
        </authorList>
    </citation>
    <scope>NUCLEOTIDE SEQUENCE [LARGE SCALE GENOMIC DNA]</scope>
    <source>
        <strain evidence="6 7">99-70-13A3</strain>
    </source>
</reference>
<feature type="domain" description="AAA+ ATPase" evidence="5">
    <location>
        <begin position="120"/>
        <end position="251"/>
    </location>
</feature>
<dbReference type="EMBL" id="VTXL01000005">
    <property type="protein sequence ID" value="NOJ12761.1"/>
    <property type="molecule type" value="Genomic_DNA"/>
</dbReference>
<evidence type="ECO:0000313" key="7">
    <source>
        <dbReference type="Proteomes" id="UP000519158"/>
    </source>
</evidence>
<name>A0A7Y4D6J9_VIBSP</name>
<dbReference type="Pfam" id="PF00004">
    <property type="entry name" value="AAA"/>
    <property type="match status" value="1"/>
</dbReference>
<dbReference type="Gene3D" id="1.10.8.60">
    <property type="match status" value="1"/>
</dbReference>
<comment type="caution">
    <text evidence="6">The sequence shown here is derived from an EMBL/GenBank/DDBJ whole genome shotgun (WGS) entry which is preliminary data.</text>
</comment>
<dbReference type="SMART" id="SM00382">
    <property type="entry name" value="AAA"/>
    <property type="match status" value="1"/>
</dbReference>
<evidence type="ECO:0000256" key="1">
    <source>
        <dbReference type="ARBA" id="ARBA00006914"/>
    </source>
</evidence>
<dbReference type="AlphaFoldDB" id="A0A7Y4D6J9"/>
<dbReference type="InterPro" id="IPR003960">
    <property type="entry name" value="ATPase_AAA_CS"/>
</dbReference>
<evidence type="ECO:0000256" key="4">
    <source>
        <dbReference type="RuleBase" id="RU003651"/>
    </source>
</evidence>
<evidence type="ECO:0000313" key="6">
    <source>
        <dbReference type="EMBL" id="NOJ12761.1"/>
    </source>
</evidence>
<organism evidence="6 7">
    <name type="scientific">Vibrio splendidus</name>
    <dbReference type="NCBI Taxonomy" id="29497"/>
    <lineage>
        <taxon>Bacteria</taxon>
        <taxon>Pseudomonadati</taxon>
        <taxon>Pseudomonadota</taxon>
        <taxon>Gammaproteobacteria</taxon>
        <taxon>Vibrionales</taxon>
        <taxon>Vibrionaceae</taxon>
        <taxon>Vibrio</taxon>
    </lineage>
</organism>
<dbReference type="InterPro" id="IPR050221">
    <property type="entry name" value="26S_Proteasome_ATPase"/>
</dbReference>